<evidence type="ECO:0000256" key="3">
    <source>
        <dbReference type="ARBA" id="ARBA00022989"/>
    </source>
</evidence>
<organism evidence="10">
    <name type="scientific">Blastobotrys adeninivorans</name>
    <name type="common">Yeast</name>
    <name type="synonym">Arxula adeninivorans</name>
    <dbReference type="NCBI Taxonomy" id="409370"/>
    <lineage>
        <taxon>Eukaryota</taxon>
        <taxon>Fungi</taxon>
        <taxon>Dikarya</taxon>
        <taxon>Ascomycota</taxon>
        <taxon>Saccharomycotina</taxon>
        <taxon>Dipodascomycetes</taxon>
        <taxon>Dipodascales</taxon>
        <taxon>Trichomonascaceae</taxon>
        <taxon>Blastobotrys</taxon>
    </lineage>
</organism>
<feature type="transmembrane region" description="Helical" evidence="6">
    <location>
        <begin position="323"/>
        <end position="343"/>
    </location>
</feature>
<feature type="domain" description="Putative ER transporter 6TM N-terminal" evidence="8">
    <location>
        <begin position="273"/>
        <end position="351"/>
    </location>
</feature>
<feature type="transmembrane region" description="Helical" evidence="6">
    <location>
        <begin position="355"/>
        <end position="373"/>
    </location>
</feature>
<dbReference type="PhylomeDB" id="A0A060T7H2"/>
<dbReference type="InterPro" id="IPR052430">
    <property type="entry name" value="IVT-Associated"/>
</dbReference>
<dbReference type="InterPro" id="IPR049453">
    <property type="entry name" value="Memb_transporter_dom"/>
</dbReference>
<feature type="domain" description="Integral membrane bound transporter" evidence="9">
    <location>
        <begin position="765"/>
        <end position="884"/>
    </location>
</feature>
<dbReference type="EMBL" id="HG937693">
    <property type="protein sequence ID" value="CDP34847.1"/>
    <property type="molecule type" value="Genomic_DNA"/>
</dbReference>
<dbReference type="PANTHER" id="PTHR47804:SF3">
    <property type="entry name" value="PROTEIN BRE4"/>
    <property type="match status" value="1"/>
</dbReference>
<dbReference type="PRINTS" id="PR02047">
    <property type="entry name" value="BREFELDNASP4"/>
</dbReference>
<feature type="transmembrane region" description="Helical" evidence="6">
    <location>
        <begin position="409"/>
        <end position="430"/>
    </location>
</feature>
<feature type="domain" description="DUF2421" evidence="7">
    <location>
        <begin position="895"/>
        <end position="1057"/>
    </location>
</feature>
<comment type="subcellular location">
    <subcellularLocation>
        <location evidence="1">Membrane</location>
        <topology evidence="1">Multi-pass membrane protein</topology>
    </subcellularLocation>
</comment>
<dbReference type="AlphaFoldDB" id="A0A060T7H2"/>
<evidence type="ECO:0000313" key="10">
    <source>
        <dbReference type="EMBL" id="CDP34847.1"/>
    </source>
</evidence>
<dbReference type="Pfam" id="PF13515">
    <property type="entry name" value="FUSC_2"/>
    <property type="match status" value="1"/>
</dbReference>
<gene>
    <name evidence="10" type="ORF">GNLVRS02_ARAD1C21824g</name>
</gene>
<dbReference type="InterPro" id="IPR018820">
    <property type="entry name" value="BRE4-related_DUF2421"/>
</dbReference>
<feature type="transmembrane region" description="Helical" evidence="6">
    <location>
        <begin position="273"/>
        <end position="293"/>
    </location>
</feature>
<keyword evidence="2 6" id="KW-0812">Transmembrane</keyword>
<feature type="transmembrane region" description="Helical" evidence="6">
    <location>
        <begin position="874"/>
        <end position="894"/>
    </location>
</feature>
<evidence type="ECO:0000259" key="9">
    <source>
        <dbReference type="Pfam" id="PF13515"/>
    </source>
</evidence>
<dbReference type="InterPro" id="IPR023244">
    <property type="entry name" value="Brefeldin_A-sensitivity_4"/>
</dbReference>
<accession>A0A060T7H2</accession>
<sequence>MDLDSEDSAKQNHNDDSDRLNVRKQGHDRLPSVVIDSPDEESDSDQDEQPLEMPTRHSAPPESEPRGEEDYFERRLRSDIRPVDEIAPHVRQRFGHHLHRHNSISDNIGLESRSRSSSASQHLDPLSHSRPVLPDGHESLATIPIYKGSYAKSSTTSLRDLEKTASGSETGSIPARPPMAHTYSQAKIHQILSEGTELRETYGLRELRDGFFDAIFVPTTKIESFVRAVAESGELPHQSKYAQEQAKRPLLSRFKFTVMLALHQVLVTRNGLVLLRAFLGYFIAYILCLIGPVRDWLGRYAFMAPYAAIIHHSGRTVGSQIEVTIQGIVGMVIGLAWGSLALYVSTSTSPSREGYGGLLACSLVLALLVGSYARARFIRLYHICNSFFMGVVILQTADVSPEVSWRKTWNVGFPFLFGLLAALLACILVFPDVGHGEIFDSLELSLAKCKFALRASTDRSDSVHRDAQHEILVQSLNLSASFRERCNEFVLSTVGTKQLLGVRNALQILTARISYIPSPSSLFVSASNVRDKSSVSKLRAILSPVSDLLEQMTQTLDACREASVYLKTGKLTTALEDASASSVKQMVQQSEEQLHRAMIEMEKAYDSVALEDDNALDTQDNHEALSMMLYVFYIVEAAKLLERVCQEYCKIVQKRTWRLSYPIYPLSRALERTTARITHDRGGESAQYYIQAKEDVEKAFEQIYKHKPSPHPDRNRKVEDPRGFRYGLWKFLHGMQKYEARFTLKATITITIVSIPAYLDPTYSWYDRYDVWFSMIVTYLSMHPRVGGNVRDLITRSVFSIMGSLWGAIAYRTRYGDAYVRGLFCALFMIPCMYRYLFTRHPRSGLIGATAFTFVSLTIHGGENIPISALIRYASIQIGIVIAVGISWILWPFVARHEVRKSVSTLISHISQSYQLLTERYLYKDTNDEITETTLSLSAIRDARLGQSIYACRQLTGMTDHEPSLRGTFEKAPYDALLDSCEWIYRTIGSARTSSIHFSVYDADRDEEATRELMSLRRDAVTSVIFHLYILSNALRSKRRVPALLPSALTARKLLFESVAHLAIGPAPVSRADPIAARNRMWHIVHETAFSRAFTDIASELEKMTALCKYILGEEGD</sequence>
<protein>
    <submittedName>
        <fullName evidence="10">ARAD1C21824p</fullName>
    </submittedName>
</protein>
<dbReference type="Pfam" id="PF10334">
    <property type="entry name" value="BRE4"/>
    <property type="match status" value="1"/>
</dbReference>
<dbReference type="GO" id="GO:0016020">
    <property type="term" value="C:membrane"/>
    <property type="evidence" value="ECO:0007669"/>
    <property type="project" value="UniProtKB-SubCell"/>
</dbReference>
<dbReference type="InterPro" id="IPR018823">
    <property type="entry name" value="ArAE_2_N"/>
</dbReference>
<feature type="region of interest" description="Disordered" evidence="5">
    <location>
        <begin position="154"/>
        <end position="179"/>
    </location>
</feature>
<feature type="transmembrane region" description="Helical" evidence="6">
    <location>
        <begin position="818"/>
        <end position="838"/>
    </location>
</feature>
<evidence type="ECO:0000256" key="2">
    <source>
        <dbReference type="ARBA" id="ARBA00022692"/>
    </source>
</evidence>
<evidence type="ECO:0000256" key="1">
    <source>
        <dbReference type="ARBA" id="ARBA00004141"/>
    </source>
</evidence>
<dbReference type="PANTHER" id="PTHR47804">
    <property type="entry name" value="60S RIBOSOMAL PROTEIN L19"/>
    <property type="match status" value="1"/>
</dbReference>
<reference evidence="10" key="1">
    <citation type="submission" date="2014-02" db="EMBL/GenBank/DDBJ databases">
        <authorList>
            <person name="Genoscope - CEA"/>
        </authorList>
    </citation>
    <scope>NUCLEOTIDE SEQUENCE</scope>
    <source>
        <strain evidence="10">LS3</strain>
    </source>
</reference>
<evidence type="ECO:0000256" key="6">
    <source>
        <dbReference type="SAM" id="Phobius"/>
    </source>
</evidence>
<feature type="region of interest" description="Disordered" evidence="5">
    <location>
        <begin position="1"/>
        <end position="71"/>
    </location>
</feature>
<feature type="transmembrane region" description="Helical" evidence="6">
    <location>
        <begin position="380"/>
        <end position="397"/>
    </location>
</feature>
<keyword evidence="3 6" id="KW-1133">Transmembrane helix</keyword>
<evidence type="ECO:0000259" key="7">
    <source>
        <dbReference type="Pfam" id="PF10334"/>
    </source>
</evidence>
<feature type="region of interest" description="Disordered" evidence="5">
    <location>
        <begin position="106"/>
        <end position="135"/>
    </location>
</feature>
<name>A0A060T7H2_BLAAD</name>
<evidence type="ECO:0000256" key="4">
    <source>
        <dbReference type="ARBA" id="ARBA00023136"/>
    </source>
</evidence>
<feature type="compositionally biased region" description="Acidic residues" evidence="5">
    <location>
        <begin position="37"/>
        <end position="50"/>
    </location>
</feature>
<evidence type="ECO:0000259" key="8">
    <source>
        <dbReference type="Pfam" id="PF10337"/>
    </source>
</evidence>
<keyword evidence="4 6" id="KW-0472">Membrane</keyword>
<reference evidence="10" key="2">
    <citation type="submission" date="2014-06" db="EMBL/GenBank/DDBJ databases">
        <title>The complete genome of Blastobotrys (Arxula) adeninivorans LS3 - a yeast of biotechnological interest.</title>
        <authorList>
            <person name="Kunze G."/>
            <person name="Gaillardin C."/>
            <person name="Czernicka M."/>
            <person name="Durrens P."/>
            <person name="Martin T."/>
            <person name="Boer E."/>
            <person name="Gabaldon T."/>
            <person name="Cruz J."/>
            <person name="Talla E."/>
            <person name="Marck C."/>
            <person name="Goffeau A."/>
            <person name="Barbe V."/>
            <person name="Baret P."/>
            <person name="Baronian K."/>
            <person name="Beier S."/>
            <person name="Bleykasten C."/>
            <person name="Bode R."/>
            <person name="Casaregola S."/>
            <person name="Despons L."/>
            <person name="Fairhead C."/>
            <person name="Giersberg M."/>
            <person name="Gierski P."/>
            <person name="Hahnel U."/>
            <person name="Hartmann A."/>
            <person name="Jankowska D."/>
            <person name="Jubin C."/>
            <person name="Jung P."/>
            <person name="Lafontaine I."/>
            <person name="Leh-Louis V."/>
            <person name="Lemaire M."/>
            <person name="Marcet-Houben M."/>
            <person name="Mascher M."/>
            <person name="Morel G."/>
            <person name="Richard G.-F."/>
            <person name="Riechen J."/>
            <person name="Sacerdot C."/>
            <person name="Sarkar A."/>
            <person name="Savel G."/>
            <person name="Schacherer J."/>
            <person name="Sherman D."/>
            <person name="Straub M.-L."/>
            <person name="Stein N."/>
            <person name="Thierry A."/>
            <person name="Trautwein-Schult A."/>
            <person name="Westhof E."/>
            <person name="Worch S."/>
            <person name="Dujon B."/>
            <person name="Souciet J.-L."/>
            <person name="Wincker P."/>
            <person name="Scholz U."/>
            <person name="Neuveglise N."/>
        </authorList>
    </citation>
    <scope>NUCLEOTIDE SEQUENCE</scope>
    <source>
        <strain evidence="10">LS3</strain>
    </source>
</reference>
<evidence type="ECO:0000256" key="5">
    <source>
        <dbReference type="SAM" id="MobiDB-lite"/>
    </source>
</evidence>
<dbReference type="Pfam" id="PF10337">
    <property type="entry name" value="ArAE_2_N"/>
    <property type="match status" value="1"/>
</dbReference>
<feature type="compositionally biased region" description="Basic and acidic residues" evidence="5">
    <location>
        <begin position="7"/>
        <end position="30"/>
    </location>
</feature>
<feature type="transmembrane region" description="Helical" evidence="6">
    <location>
        <begin position="845"/>
        <end position="862"/>
    </location>
</feature>
<proteinExistence type="predicted"/>